<keyword evidence="7" id="KW-0479">Metal-binding</keyword>
<dbReference type="SUPFAM" id="SSF53187">
    <property type="entry name" value="Zn-dependent exopeptidases"/>
    <property type="match status" value="1"/>
</dbReference>
<dbReference type="GO" id="GO:0005737">
    <property type="term" value="C:cytoplasm"/>
    <property type="evidence" value="ECO:0007669"/>
    <property type="project" value="UniProtKB-SubCell"/>
</dbReference>
<dbReference type="AlphaFoldDB" id="A0AAN9C2F6"/>
<dbReference type="InterPro" id="IPR000834">
    <property type="entry name" value="Peptidase_M14"/>
</dbReference>
<dbReference type="CDD" id="cd06906">
    <property type="entry name" value="M14_Nna1"/>
    <property type="match status" value="1"/>
</dbReference>
<dbReference type="EMBL" id="JBAMIC010000001">
    <property type="protein sequence ID" value="KAK7116142.1"/>
    <property type="molecule type" value="Genomic_DNA"/>
</dbReference>
<evidence type="ECO:0000256" key="3">
    <source>
        <dbReference type="ARBA" id="ARBA00005988"/>
    </source>
</evidence>
<reference evidence="16 17" key="1">
    <citation type="submission" date="2024-02" db="EMBL/GenBank/DDBJ databases">
        <title>Chromosome-scale genome assembly of the rough periwinkle Littorina saxatilis.</title>
        <authorList>
            <person name="De Jode A."/>
            <person name="Faria R."/>
            <person name="Formenti G."/>
            <person name="Sims Y."/>
            <person name="Smith T.P."/>
            <person name="Tracey A."/>
            <person name="Wood J.M.D."/>
            <person name="Zagrodzka Z.B."/>
            <person name="Johannesson K."/>
            <person name="Butlin R.K."/>
            <person name="Leder E.H."/>
        </authorList>
    </citation>
    <scope>NUCLEOTIDE SEQUENCE [LARGE SCALE GENOMIC DNA]</scope>
    <source>
        <strain evidence="16">Snail1</strain>
        <tissue evidence="16">Muscle</tissue>
    </source>
</reference>
<evidence type="ECO:0000256" key="11">
    <source>
        <dbReference type="ARBA" id="ARBA00024524"/>
    </source>
</evidence>
<protein>
    <recommendedName>
        <fullName evidence="12">tubulin-glutamate carboxypeptidase</fullName>
        <ecNumber evidence="12">3.4.17.24</ecNumber>
    </recommendedName>
</protein>
<dbReference type="PANTHER" id="PTHR12756:SF11">
    <property type="entry name" value="CYTOSOLIC CARBOXYPEPTIDASE 1"/>
    <property type="match status" value="1"/>
</dbReference>
<feature type="region of interest" description="Disordered" evidence="14">
    <location>
        <begin position="1217"/>
        <end position="1241"/>
    </location>
</feature>
<evidence type="ECO:0000256" key="7">
    <source>
        <dbReference type="ARBA" id="ARBA00022723"/>
    </source>
</evidence>
<keyword evidence="10" id="KW-0482">Metalloprotease</keyword>
<dbReference type="InterPro" id="IPR016024">
    <property type="entry name" value="ARM-type_fold"/>
</dbReference>
<dbReference type="GO" id="GO:0006508">
    <property type="term" value="P:proteolysis"/>
    <property type="evidence" value="ECO:0007669"/>
    <property type="project" value="UniProtKB-KW"/>
</dbReference>
<proteinExistence type="inferred from homology"/>
<dbReference type="InterPro" id="IPR033852">
    <property type="entry name" value="CBPC1/4"/>
</dbReference>
<gene>
    <name evidence="16" type="ORF">V1264_001876</name>
</gene>
<keyword evidence="8" id="KW-0378">Hydrolase</keyword>
<dbReference type="InterPro" id="IPR050821">
    <property type="entry name" value="Cytosolic_carboxypeptidase"/>
</dbReference>
<comment type="caution">
    <text evidence="16">The sequence shown here is derived from an EMBL/GenBank/DDBJ whole genome shotgun (WGS) entry which is preliminary data.</text>
</comment>
<dbReference type="Proteomes" id="UP001374579">
    <property type="component" value="Unassembled WGS sequence"/>
</dbReference>
<evidence type="ECO:0000256" key="12">
    <source>
        <dbReference type="ARBA" id="ARBA00026108"/>
    </source>
</evidence>
<evidence type="ECO:0000256" key="1">
    <source>
        <dbReference type="ARBA" id="ARBA00001947"/>
    </source>
</evidence>
<dbReference type="SUPFAM" id="SSF48371">
    <property type="entry name" value="ARM repeat"/>
    <property type="match status" value="1"/>
</dbReference>
<keyword evidence="9" id="KW-0862">Zinc</keyword>
<dbReference type="FunFam" id="2.60.40.3120:FF:000001">
    <property type="entry name" value="cytosolic carboxypeptidase 1 isoform X1"/>
    <property type="match status" value="1"/>
</dbReference>
<dbReference type="GO" id="GO:0004181">
    <property type="term" value="F:metallocarboxypeptidase activity"/>
    <property type="evidence" value="ECO:0007669"/>
    <property type="project" value="InterPro"/>
</dbReference>
<evidence type="ECO:0000313" key="16">
    <source>
        <dbReference type="EMBL" id="KAK7116142.1"/>
    </source>
</evidence>
<accession>A0AAN9C2F6</accession>
<evidence type="ECO:0000256" key="14">
    <source>
        <dbReference type="SAM" id="MobiDB-lite"/>
    </source>
</evidence>
<dbReference type="InterPro" id="IPR040626">
    <property type="entry name" value="Pepdidase_M14_N"/>
</dbReference>
<comment type="similarity">
    <text evidence="3 13">Belongs to the peptidase M14 family.</text>
</comment>
<organism evidence="16 17">
    <name type="scientific">Littorina saxatilis</name>
    <dbReference type="NCBI Taxonomy" id="31220"/>
    <lineage>
        <taxon>Eukaryota</taxon>
        <taxon>Metazoa</taxon>
        <taxon>Spiralia</taxon>
        <taxon>Lophotrochozoa</taxon>
        <taxon>Mollusca</taxon>
        <taxon>Gastropoda</taxon>
        <taxon>Caenogastropoda</taxon>
        <taxon>Littorinimorpha</taxon>
        <taxon>Littorinoidea</taxon>
        <taxon>Littorinidae</taxon>
        <taxon>Littorina</taxon>
    </lineage>
</organism>
<feature type="active site" description="Proton donor/acceptor" evidence="13">
    <location>
        <position position="1132"/>
    </location>
</feature>
<dbReference type="Pfam" id="PF25571">
    <property type="entry name" value="TPR_CCP1_N"/>
    <property type="match status" value="1"/>
</dbReference>
<evidence type="ECO:0000256" key="10">
    <source>
        <dbReference type="ARBA" id="ARBA00023049"/>
    </source>
</evidence>
<dbReference type="Pfam" id="PF00246">
    <property type="entry name" value="Peptidase_M14"/>
    <property type="match status" value="1"/>
</dbReference>
<dbReference type="GO" id="GO:0008270">
    <property type="term" value="F:zinc ion binding"/>
    <property type="evidence" value="ECO:0007669"/>
    <property type="project" value="InterPro"/>
</dbReference>
<feature type="region of interest" description="Disordered" evidence="14">
    <location>
        <begin position="381"/>
        <end position="426"/>
    </location>
</feature>
<keyword evidence="6" id="KW-0645">Protease</keyword>
<dbReference type="PROSITE" id="PS52035">
    <property type="entry name" value="PEPTIDASE_M14"/>
    <property type="match status" value="1"/>
</dbReference>
<keyword evidence="5" id="KW-0121">Carboxypeptidase</keyword>
<dbReference type="Gene3D" id="3.40.630.10">
    <property type="entry name" value="Zn peptidases"/>
    <property type="match status" value="1"/>
</dbReference>
<feature type="domain" description="Peptidase M14" evidence="15">
    <location>
        <begin position="876"/>
        <end position="1168"/>
    </location>
</feature>
<name>A0AAN9C2F6_9CAEN</name>
<evidence type="ECO:0000256" key="5">
    <source>
        <dbReference type="ARBA" id="ARBA00022645"/>
    </source>
</evidence>
<dbReference type="InterPro" id="IPR011989">
    <property type="entry name" value="ARM-like"/>
</dbReference>
<sequence length="1241" mass="139657">MAQSADNEKTPDRSVAVPTGTRLNNLFQLIDKSLCRMGKKTMSEDLQHVRYASSKLLQLLSAQDKLHKDLVFKQAGLVDILVNVLQQVSDENTLHNTISIFNELLGKSSAGKRATMLVNHGLAVVVFGILKQVVCQEISLSEEVLVLCHSVLAKIGHKDRKFGVKARLHRTLLLTLNLIKNNTCSFRFLQPLLQVLKLYTANSVNASYLGKHNAINIMFRIISTCGRKHVVCCKLAFENLSNMTKSKSNSARLIGMGGVPLLLGHHSDWHQADAKNRNISLRKAILNTLKNITNLKSGRQAFVESDGIRVLYNSAQDVSDSREVESLIMLASLIMRKCCPRNRLPLDNVLSAVTFSLPHSDVHIPECYTLAEFQATMSISARQSGDDSDHSSLDDDDDIDSDDERFRTDHPDESEDDTGDGLEPPEVRSMDELRMYDKFFPEVFEFDHFLSPMSEQDSAERISLRDREQSLLGLEDRLKGVQTGRRVEYSVPASDESSSSSLRSRLCETSEPVTAVNMKTGYSVVSLDFPTPSGVVPSTARKASTLSSSSKTSYQKGSSTSRKGKPAVSKKALQAKDKKLKKIPSVKGVDEFTDALCITSLATPRDYAEDGDQATNSSSEDLEEDNGEIVHDPRVYTQMARETNSVYRFEKMAFPDLNGGLSAVGLEPLYSRKFGVQRSKVFEDIDRMIHPETIYDHVVYDLDSTVTGAGAAYCQENSNLSNRDELRVGRQEGTFGILRFNAQFECGNLRKVIQVREFEYDLILNPDINTNHHHQWFYFEVSNMAAGINYRFNIVNCEKLNSQFNFGMQPVMFSVAEAAQGRAAWTRVGTDICYYRNHFLRSSQTTGGVKGKAYYTTTFTVRFMHNCDVCYLAYHYPYTYTMLRTHLFQWEGQVDQSQVFFRYQNLCETLGGNQVPVLTITAQPRSNMREDVEELWSRPYIFLSGRVHPGESNSSWVMKGTVDFLMSNKPAAQQLRERYIFKVVPMLNPDGVINGNHRSSLVAEDLNRRWLKPCPRLHPTIYHTKGLLQYLSTVNKTPLVYCDYHGHSRKKNIFMYGCSPQLSWMNNDTQNPVCTGNKAEDNGFKTLPRILHLSSPPFSLQNCSFVLERGKEATARVVVWRQIGVVRSYTMESSYCGCDQGKYKDQHLNTRMLEEMGHKFCEGLLRLAKTCTGFDQQLPDFGASTADFGSFEGLEDGEQDGFSKPTGASCLFEDTDLASFSDDDDRSGDDEENYGEDDIST</sequence>
<evidence type="ECO:0000256" key="9">
    <source>
        <dbReference type="ARBA" id="ARBA00022833"/>
    </source>
</evidence>
<dbReference type="PANTHER" id="PTHR12756">
    <property type="entry name" value="CYTOSOLIC CARBOXYPEPTIDASE"/>
    <property type="match status" value="1"/>
</dbReference>
<keyword evidence="4" id="KW-0963">Cytoplasm</keyword>
<dbReference type="Pfam" id="PF18027">
    <property type="entry name" value="Pepdidase_M14_N"/>
    <property type="match status" value="1"/>
</dbReference>
<evidence type="ECO:0000256" key="13">
    <source>
        <dbReference type="PROSITE-ProRule" id="PRU01379"/>
    </source>
</evidence>
<comment type="subcellular location">
    <subcellularLocation>
        <location evidence="2">Cytoplasm</location>
    </subcellularLocation>
</comment>
<feature type="region of interest" description="Disordered" evidence="14">
    <location>
        <begin position="607"/>
        <end position="626"/>
    </location>
</feature>
<keyword evidence="17" id="KW-1185">Reference proteome</keyword>
<comment type="catalytic activity">
    <reaction evidence="11">
        <text>C-terminal L-alpha-aminoacyl-L-glutamyl-L-glutamyl-[tubulin] + H2O = C-terminal L-alpha-aminoacyl-L-glutamyl-[tubulin] + L-glutamate</text>
        <dbReference type="Rhea" id="RHEA:63792"/>
        <dbReference type="Rhea" id="RHEA-COMP:16435"/>
        <dbReference type="Rhea" id="RHEA-COMP:16436"/>
        <dbReference type="ChEBI" id="CHEBI:15377"/>
        <dbReference type="ChEBI" id="CHEBI:29985"/>
        <dbReference type="ChEBI" id="CHEBI:149555"/>
        <dbReference type="ChEBI" id="CHEBI:149556"/>
        <dbReference type="EC" id="3.4.17.24"/>
    </reaction>
    <physiologicalReaction direction="left-to-right" evidence="11">
        <dbReference type="Rhea" id="RHEA:63793"/>
    </physiologicalReaction>
</comment>
<feature type="compositionally biased region" description="Acidic residues" evidence="14">
    <location>
        <begin position="394"/>
        <end position="403"/>
    </location>
</feature>
<evidence type="ECO:0000256" key="2">
    <source>
        <dbReference type="ARBA" id="ARBA00004496"/>
    </source>
</evidence>
<evidence type="ECO:0000256" key="4">
    <source>
        <dbReference type="ARBA" id="ARBA00022490"/>
    </source>
</evidence>
<evidence type="ECO:0000259" key="15">
    <source>
        <dbReference type="PROSITE" id="PS52035"/>
    </source>
</evidence>
<dbReference type="EC" id="3.4.17.24" evidence="12"/>
<evidence type="ECO:0000313" key="17">
    <source>
        <dbReference type="Proteomes" id="UP001374579"/>
    </source>
</evidence>
<evidence type="ECO:0000256" key="8">
    <source>
        <dbReference type="ARBA" id="ARBA00022801"/>
    </source>
</evidence>
<comment type="cofactor">
    <cofactor evidence="1">
        <name>Zn(2+)</name>
        <dbReference type="ChEBI" id="CHEBI:29105"/>
    </cofactor>
</comment>
<feature type="region of interest" description="Disordered" evidence="14">
    <location>
        <begin position="533"/>
        <end position="575"/>
    </location>
</feature>
<feature type="compositionally biased region" description="Low complexity" evidence="14">
    <location>
        <begin position="538"/>
        <end position="561"/>
    </location>
</feature>
<evidence type="ECO:0000256" key="6">
    <source>
        <dbReference type="ARBA" id="ARBA00022670"/>
    </source>
</evidence>
<dbReference type="Gene3D" id="2.60.40.3120">
    <property type="match status" value="1"/>
</dbReference>
<feature type="compositionally biased region" description="Basic and acidic residues" evidence="14">
    <location>
        <begin position="384"/>
        <end position="393"/>
    </location>
</feature>
<dbReference type="Gene3D" id="1.25.10.10">
    <property type="entry name" value="Leucine-rich Repeat Variant"/>
    <property type="match status" value="1"/>
</dbReference>